<accession>A0AAV7RXD8</accession>
<proteinExistence type="predicted"/>
<keyword evidence="2" id="KW-1185">Reference proteome</keyword>
<protein>
    <submittedName>
        <fullName evidence="1">Uncharacterized protein</fullName>
    </submittedName>
</protein>
<dbReference type="Proteomes" id="UP001066276">
    <property type="component" value="Chromosome 5"/>
</dbReference>
<dbReference type="AlphaFoldDB" id="A0AAV7RXD8"/>
<organism evidence="1 2">
    <name type="scientific">Pleurodeles waltl</name>
    <name type="common">Iberian ribbed newt</name>
    <dbReference type="NCBI Taxonomy" id="8319"/>
    <lineage>
        <taxon>Eukaryota</taxon>
        <taxon>Metazoa</taxon>
        <taxon>Chordata</taxon>
        <taxon>Craniata</taxon>
        <taxon>Vertebrata</taxon>
        <taxon>Euteleostomi</taxon>
        <taxon>Amphibia</taxon>
        <taxon>Batrachia</taxon>
        <taxon>Caudata</taxon>
        <taxon>Salamandroidea</taxon>
        <taxon>Salamandridae</taxon>
        <taxon>Pleurodelinae</taxon>
        <taxon>Pleurodeles</taxon>
    </lineage>
</organism>
<gene>
    <name evidence="1" type="ORF">NDU88_009026</name>
</gene>
<name>A0AAV7RXD8_PLEWA</name>
<reference evidence="1" key="1">
    <citation type="journal article" date="2022" name="bioRxiv">
        <title>Sequencing and chromosome-scale assembly of the giantPleurodeles waltlgenome.</title>
        <authorList>
            <person name="Brown T."/>
            <person name="Elewa A."/>
            <person name="Iarovenko S."/>
            <person name="Subramanian E."/>
            <person name="Araus A.J."/>
            <person name="Petzold A."/>
            <person name="Susuki M."/>
            <person name="Suzuki K.-i.T."/>
            <person name="Hayashi T."/>
            <person name="Toyoda A."/>
            <person name="Oliveira C."/>
            <person name="Osipova E."/>
            <person name="Leigh N.D."/>
            <person name="Simon A."/>
            <person name="Yun M.H."/>
        </authorList>
    </citation>
    <scope>NUCLEOTIDE SEQUENCE</scope>
    <source>
        <strain evidence="1">20211129_DDA</strain>
        <tissue evidence="1">Liver</tissue>
    </source>
</reference>
<comment type="caution">
    <text evidence="1">The sequence shown here is derived from an EMBL/GenBank/DDBJ whole genome shotgun (WGS) entry which is preliminary data.</text>
</comment>
<dbReference type="EMBL" id="JANPWB010000009">
    <property type="protein sequence ID" value="KAJ1156302.1"/>
    <property type="molecule type" value="Genomic_DNA"/>
</dbReference>
<evidence type="ECO:0000313" key="1">
    <source>
        <dbReference type="EMBL" id="KAJ1156302.1"/>
    </source>
</evidence>
<evidence type="ECO:0000313" key="2">
    <source>
        <dbReference type="Proteomes" id="UP001066276"/>
    </source>
</evidence>
<sequence>MVLTLVQPHCSARHAEFRLLPLSAQGSQPHFFVHSAALVAVFPGLQRLCADSHCRFSTPTLLRKVRSQSQLFRFVRTPSIDNTHLRRVPLFVFPAPPQSHFFNPLIAVFVYTAVSRYGVRQFPVDA</sequence>